<protein>
    <submittedName>
        <fullName evidence="7">Uncharacterized protein</fullName>
    </submittedName>
</protein>
<keyword evidence="1" id="KW-0436">Ligase</keyword>
<gene>
    <name evidence="7" type="ORF">Q7514_15245</name>
</gene>
<evidence type="ECO:0000256" key="1">
    <source>
        <dbReference type="ARBA" id="ARBA00022598"/>
    </source>
</evidence>
<evidence type="ECO:0000256" key="2">
    <source>
        <dbReference type="ARBA" id="ARBA00022741"/>
    </source>
</evidence>
<sequence>MTKMRDDATKISISWTIPAVVAVACILAGIGLGFAAPPVCRWAVDTLPTVPGPVEILSESTTAWSLPILTIIGIIGGVILAMMSIGESLTVTVDSDGILLEQDDDALYVPRNKIVGAHLDEKDLVLTDVTRRELARRSIGDLDKVAVAHAFTEHGYPWTDTSHHDGEFTRWIDGDPTLDGKIHALLRERRTALSRKDFHVAGQLHETLQERGIVVRDRKERQEYRRVSA</sequence>
<reference evidence="7 8" key="1">
    <citation type="submission" date="2023-07" db="EMBL/GenBank/DDBJ databases">
        <authorList>
            <person name="Girao M."/>
            <person name="Carvalho M.F."/>
        </authorList>
    </citation>
    <scope>NUCLEOTIDE SEQUENCE [LARGE SCALE GENOMIC DNA]</scope>
    <source>
        <strain evidence="7 8">YIM65754</strain>
    </source>
</reference>
<keyword evidence="2" id="KW-0547">Nucleotide-binding</keyword>
<dbReference type="PROSITE" id="PS51257">
    <property type="entry name" value="PROKAR_LIPOPROTEIN"/>
    <property type="match status" value="1"/>
</dbReference>
<organism evidence="7 8">
    <name type="scientific">Rhodococcus artemisiae</name>
    <dbReference type="NCBI Taxonomy" id="714159"/>
    <lineage>
        <taxon>Bacteria</taxon>
        <taxon>Bacillati</taxon>
        <taxon>Actinomycetota</taxon>
        <taxon>Actinomycetes</taxon>
        <taxon>Mycobacteriales</taxon>
        <taxon>Nocardiaceae</taxon>
        <taxon>Rhodococcus</taxon>
    </lineage>
</organism>
<dbReference type="SUPFAM" id="SSF47323">
    <property type="entry name" value="Anticodon-binding domain of a subclass of class I aminoacyl-tRNA synthetases"/>
    <property type="match status" value="1"/>
</dbReference>
<dbReference type="InterPro" id="IPR009080">
    <property type="entry name" value="tRNAsynth_Ia_anticodon-bd"/>
</dbReference>
<dbReference type="EMBL" id="JAUTXY010000006">
    <property type="protein sequence ID" value="MEE2058876.1"/>
    <property type="molecule type" value="Genomic_DNA"/>
</dbReference>
<feature type="transmembrane region" description="Helical" evidence="4">
    <location>
        <begin position="12"/>
        <end position="36"/>
    </location>
</feature>
<dbReference type="InterPro" id="IPR057798">
    <property type="entry name" value="PH_YqeB"/>
</dbReference>
<evidence type="ECO:0000256" key="4">
    <source>
        <dbReference type="SAM" id="Phobius"/>
    </source>
</evidence>
<feature type="domain" description="Cysteinyl-tRNA ligase anticodon binding" evidence="5">
    <location>
        <begin position="175"/>
        <end position="225"/>
    </location>
</feature>
<keyword evidence="4" id="KW-0472">Membrane</keyword>
<keyword evidence="3" id="KW-0067">ATP-binding</keyword>
<dbReference type="InterPro" id="IPR056411">
    <property type="entry name" value="CysS_C"/>
</dbReference>
<evidence type="ECO:0000313" key="7">
    <source>
        <dbReference type="EMBL" id="MEE2058876.1"/>
    </source>
</evidence>
<dbReference type="Proteomes" id="UP001336020">
    <property type="component" value="Unassembled WGS sequence"/>
</dbReference>
<keyword evidence="4" id="KW-1133">Transmembrane helix</keyword>
<evidence type="ECO:0000313" key="8">
    <source>
        <dbReference type="Proteomes" id="UP001336020"/>
    </source>
</evidence>
<comment type="caution">
    <text evidence="7">The sequence shown here is derived from an EMBL/GenBank/DDBJ whole genome shotgun (WGS) entry which is preliminary data.</text>
</comment>
<proteinExistence type="predicted"/>
<feature type="domain" description="YqeB PH" evidence="6">
    <location>
        <begin position="9"/>
        <end position="159"/>
    </location>
</feature>
<evidence type="ECO:0000256" key="3">
    <source>
        <dbReference type="ARBA" id="ARBA00022840"/>
    </source>
</evidence>
<dbReference type="Pfam" id="PF23493">
    <property type="entry name" value="CysS_C"/>
    <property type="match status" value="1"/>
</dbReference>
<keyword evidence="4" id="KW-0812">Transmembrane</keyword>
<keyword evidence="8" id="KW-1185">Reference proteome</keyword>
<dbReference type="Gene3D" id="1.20.120.1910">
    <property type="entry name" value="Cysteine-tRNA ligase, C-terminal anti-codon recognition domain"/>
    <property type="match status" value="1"/>
</dbReference>
<dbReference type="Pfam" id="PF23494">
    <property type="entry name" value="bPH_10"/>
    <property type="match status" value="1"/>
</dbReference>
<name>A0ABU7LBF7_9NOCA</name>
<accession>A0ABU7LBF7</accession>
<evidence type="ECO:0000259" key="5">
    <source>
        <dbReference type="Pfam" id="PF23493"/>
    </source>
</evidence>
<evidence type="ECO:0000259" key="6">
    <source>
        <dbReference type="Pfam" id="PF23494"/>
    </source>
</evidence>
<dbReference type="RefSeq" id="WP_330134113.1">
    <property type="nucleotide sequence ID" value="NZ_JAUTXY010000006.1"/>
</dbReference>
<feature type="transmembrane region" description="Helical" evidence="4">
    <location>
        <begin position="64"/>
        <end position="85"/>
    </location>
</feature>